<comment type="subcellular location">
    <subcellularLocation>
        <location evidence="1 8">Cell outer membrane</location>
        <topology evidence="1 8">Multi-pass membrane protein</topology>
    </subcellularLocation>
</comment>
<evidence type="ECO:0000256" key="8">
    <source>
        <dbReference type="PROSITE-ProRule" id="PRU01360"/>
    </source>
</evidence>
<evidence type="ECO:0000256" key="4">
    <source>
        <dbReference type="ARBA" id="ARBA00022692"/>
    </source>
</evidence>
<evidence type="ECO:0000259" key="12">
    <source>
        <dbReference type="Pfam" id="PF07715"/>
    </source>
</evidence>
<dbReference type="PANTHER" id="PTHR47234:SF3">
    <property type="entry name" value="SECRETIN_TONB SHORT N-TERMINAL DOMAIN-CONTAINING PROTEIN"/>
    <property type="match status" value="1"/>
</dbReference>
<reference evidence="13 14" key="1">
    <citation type="submission" date="2020-08" db="EMBL/GenBank/DDBJ databases">
        <title>Genomic Encyclopedia of Type Strains, Phase IV (KMG-IV): sequencing the most valuable type-strain genomes for metagenomic binning, comparative biology and taxonomic classification.</title>
        <authorList>
            <person name="Goeker M."/>
        </authorList>
    </citation>
    <scope>NUCLEOTIDE SEQUENCE [LARGE SCALE GENOMIC DNA]</scope>
    <source>
        <strain evidence="13 14">DSM 102850</strain>
    </source>
</reference>
<protein>
    <submittedName>
        <fullName evidence="13">Iron complex outermembrane receptor protein</fullName>
    </submittedName>
</protein>
<dbReference type="InterPro" id="IPR012910">
    <property type="entry name" value="Plug_dom"/>
</dbReference>
<evidence type="ECO:0000256" key="3">
    <source>
        <dbReference type="ARBA" id="ARBA00022452"/>
    </source>
</evidence>
<evidence type="ECO:0000313" key="14">
    <source>
        <dbReference type="Proteomes" id="UP000563524"/>
    </source>
</evidence>
<dbReference type="Pfam" id="PF00593">
    <property type="entry name" value="TonB_dep_Rec_b-barrel"/>
    <property type="match status" value="1"/>
</dbReference>
<keyword evidence="3 8" id="KW-1134">Transmembrane beta strand</keyword>
<dbReference type="PANTHER" id="PTHR47234">
    <property type="match status" value="1"/>
</dbReference>
<feature type="chain" id="PRO_5032565524" evidence="10">
    <location>
        <begin position="28"/>
        <end position="910"/>
    </location>
</feature>
<name>A0A840I6A9_9PROT</name>
<evidence type="ECO:0000256" key="6">
    <source>
        <dbReference type="ARBA" id="ARBA00023136"/>
    </source>
</evidence>
<dbReference type="InterPro" id="IPR036942">
    <property type="entry name" value="Beta-barrel_TonB_sf"/>
</dbReference>
<evidence type="ECO:0000313" key="13">
    <source>
        <dbReference type="EMBL" id="MBB4660419.1"/>
    </source>
</evidence>
<evidence type="ECO:0000256" key="1">
    <source>
        <dbReference type="ARBA" id="ARBA00004571"/>
    </source>
</evidence>
<keyword evidence="7 8" id="KW-0998">Cell outer membrane</keyword>
<dbReference type="Pfam" id="PF07715">
    <property type="entry name" value="Plug"/>
    <property type="match status" value="1"/>
</dbReference>
<feature type="signal peptide" evidence="10">
    <location>
        <begin position="1"/>
        <end position="27"/>
    </location>
</feature>
<keyword evidence="13" id="KW-0675">Receptor</keyword>
<dbReference type="InterPro" id="IPR000531">
    <property type="entry name" value="Beta-barrel_TonB"/>
</dbReference>
<gene>
    <name evidence="13" type="ORF">GGQ59_002971</name>
</gene>
<organism evidence="13 14">
    <name type="scientific">Parvularcula dongshanensis</name>
    <dbReference type="NCBI Taxonomy" id="1173995"/>
    <lineage>
        <taxon>Bacteria</taxon>
        <taxon>Pseudomonadati</taxon>
        <taxon>Pseudomonadota</taxon>
        <taxon>Alphaproteobacteria</taxon>
        <taxon>Parvularculales</taxon>
        <taxon>Parvularculaceae</taxon>
        <taxon>Parvularcula</taxon>
    </lineage>
</organism>
<dbReference type="SUPFAM" id="SSF56935">
    <property type="entry name" value="Porins"/>
    <property type="match status" value="1"/>
</dbReference>
<comment type="similarity">
    <text evidence="8 9">Belongs to the TonB-dependent receptor family.</text>
</comment>
<keyword evidence="4 8" id="KW-0812">Transmembrane</keyword>
<comment type="caution">
    <text evidence="13">The sequence shown here is derived from an EMBL/GenBank/DDBJ whole genome shotgun (WGS) entry which is preliminary data.</text>
</comment>
<keyword evidence="5 9" id="KW-0798">TonB box</keyword>
<dbReference type="Gene3D" id="2.40.170.20">
    <property type="entry name" value="TonB-dependent receptor, beta-barrel domain"/>
    <property type="match status" value="1"/>
</dbReference>
<dbReference type="PROSITE" id="PS52016">
    <property type="entry name" value="TONB_DEPENDENT_REC_3"/>
    <property type="match status" value="1"/>
</dbReference>
<dbReference type="InterPro" id="IPR039426">
    <property type="entry name" value="TonB-dep_rcpt-like"/>
</dbReference>
<dbReference type="AlphaFoldDB" id="A0A840I6A9"/>
<dbReference type="InterPro" id="IPR037066">
    <property type="entry name" value="Plug_dom_sf"/>
</dbReference>
<dbReference type="RefSeq" id="WP_183819944.1">
    <property type="nucleotide sequence ID" value="NZ_JACHOB010000013.1"/>
</dbReference>
<proteinExistence type="inferred from homology"/>
<keyword evidence="10" id="KW-0732">Signal</keyword>
<dbReference type="Gene3D" id="2.170.130.10">
    <property type="entry name" value="TonB-dependent receptor, plug domain"/>
    <property type="match status" value="1"/>
</dbReference>
<sequence>MRRTSTRTALLLGTSAVLLFGPGGAPARSQDQNGEAEAFERGAVDDADEIVVTGTRREARSASESLAPVDVISGTEFVNQGSNDVQDLLRTSVPSYNVNTQPISDAATVIRPANLRALSPDNTLILVNGKRRHRGSVISFLGGGISDGAQGADISVIPALALQQVEVLRDGASSQYGSDAIAGVINFRLKEAPDGGTVEAVYGSTYDGDGDNYRFAGNIGLPLYDSGFINITAEYGETDGTVRSIVRRDVASLIAAGNTAAADFSAINSYTGEVPQYWGQPDVDDNLKIFVNTGYELNENAELYAFGNYAERTVTGGFFYRNPTNRGGVYAGPVVDPETGALAEEGVASILVGDLDGLGVGEECPAGIPLTGTDGLIPDADILAQVAASANCFSFYETIPGGFTPRFGGDNSDWSVAGGIRGAFPIGTGLSYDFSVVRGVNETRFFINNTLNASLGPDSPRDFVPGAYRQAETILDAAFSYGLDVGFASDLNVAFGAQYREEKFDISQGDQASFALGSLSDQGFSSSSNGFGGFTSSSSSKQNAYAFYTDLEADVTDALTLQGALRYEDYDSFGDTLDYKVSGLYRVTDAFRVRGTFSTGFHAPTAGQANVTNVTTQNVNGVLVDQGTIPLTSGPGQLAADFIEARDGGRPTLGTEESTNFSVGAVFDLGPTNWTIDYFNIDVNDRIALAANINFLEALNFVADQNGFDPYGTVIEGLNGLSDAGVINRSEFVGFEDLTEFRYFSNSFDTTTQGVEVVGTMPFSLTRTGASDATLSFAYIDTKVDDPGEINPIDETRVAALEELLPELKGAFTLTHVEDRWRALLRAVYFGEWEDTSNGTGGQGDELNFDAELGFFLTDKLELIAGATNVFDNYPDKNPDALSLGQLYPEGSPSGFVGGAYYFKVRYVFD</sequence>
<evidence type="ECO:0000256" key="7">
    <source>
        <dbReference type="ARBA" id="ARBA00023237"/>
    </source>
</evidence>
<feature type="domain" description="TonB-dependent receptor plug" evidence="12">
    <location>
        <begin position="63"/>
        <end position="184"/>
    </location>
</feature>
<evidence type="ECO:0000256" key="10">
    <source>
        <dbReference type="SAM" id="SignalP"/>
    </source>
</evidence>
<dbReference type="GO" id="GO:0009279">
    <property type="term" value="C:cell outer membrane"/>
    <property type="evidence" value="ECO:0007669"/>
    <property type="project" value="UniProtKB-SubCell"/>
</dbReference>
<feature type="domain" description="TonB-dependent receptor-like beta-barrel" evidence="11">
    <location>
        <begin position="408"/>
        <end position="870"/>
    </location>
</feature>
<evidence type="ECO:0000256" key="5">
    <source>
        <dbReference type="ARBA" id="ARBA00023077"/>
    </source>
</evidence>
<dbReference type="EMBL" id="JACHOB010000013">
    <property type="protein sequence ID" value="MBB4660419.1"/>
    <property type="molecule type" value="Genomic_DNA"/>
</dbReference>
<evidence type="ECO:0000256" key="2">
    <source>
        <dbReference type="ARBA" id="ARBA00022448"/>
    </source>
</evidence>
<keyword evidence="6 8" id="KW-0472">Membrane</keyword>
<dbReference type="Proteomes" id="UP000563524">
    <property type="component" value="Unassembled WGS sequence"/>
</dbReference>
<keyword evidence="14" id="KW-1185">Reference proteome</keyword>
<accession>A0A840I6A9</accession>
<evidence type="ECO:0000259" key="11">
    <source>
        <dbReference type="Pfam" id="PF00593"/>
    </source>
</evidence>
<evidence type="ECO:0000256" key="9">
    <source>
        <dbReference type="RuleBase" id="RU003357"/>
    </source>
</evidence>
<keyword evidence="2 8" id="KW-0813">Transport</keyword>